<dbReference type="RefSeq" id="XP_018072358.1">
    <property type="nucleotide sequence ID" value="XM_018222450.1"/>
</dbReference>
<keyword evidence="1" id="KW-0812">Transmembrane</keyword>
<dbReference type="GeneID" id="28832176"/>
<keyword evidence="1" id="KW-1133">Transmembrane helix</keyword>
<organism evidence="2 3">
    <name type="scientific">Mollisia scopiformis</name>
    <name type="common">Conifer needle endophyte fungus</name>
    <name type="synonym">Phialocephala scopiformis</name>
    <dbReference type="NCBI Taxonomy" id="149040"/>
    <lineage>
        <taxon>Eukaryota</taxon>
        <taxon>Fungi</taxon>
        <taxon>Dikarya</taxon>
        <taxon>Ascomycota</taxon>
        <taxon>Pezizomycotina</taxon>
        <taxon>Leotiomycetes</taxon>
        <taxon>Helotiales</taxon>
        <taxon>Mollisiaceae</taxon>
        <taxon>Mollisia</taxon>
    </lineage>
</organism>
<dbReference type="Proteomes" id="UP000070700">
    <property type="component" value="Unassembled WGS sequence"/>
</dbReference>
<protein>
    <submittedName>
        <fullName evidence="2">Uncharacterized protein</fullName>
    </submittedName>
</protein>
<evidence type="ECO:0000313" key="2">
    <source>
        <dbReference type="EMBL" id="KUJ18003.1"/>
    </source>
</evidence>
<evidence type="ECO:0000313" key="3">
    <source>
        <dbReference type="Proteomes" id="UP000070700"/>
    </source>
</evidence>
<feature type="transmembrane region" description="Helical" evidence="1">
    <location>
        <begin position="374"/>
        <end position="394"/>
    </location>
</feature>
<dbReference type="OrthoDB" id="5399485at2759"/>
<proteinExistence type="predicted"/>
<dbReference type="InParanoid" id="A0A194XCV6"/>
<dbReference type="EMBL" id="KQ947413">
    <property type="protein sequence ID" value="KUJ18003.1"/>
    <property type="molecule type" value="Genomic_DNA"/>
</dbReference>
<accession>A0A194XCV6</accession>
<gene>
    <name evidence="2" type="ORF">LY89DRAFT_781113</name>
</gene>
<name>A0A194XCV6_MOLSC</name>
<keyword evidence="3" id="KW-1185">Reference proteome</keyword>
<reference evidence="2 3" key="1">
    <citation type="submission" date="2015-10" db="EMBL/GenBank/DDBJ databases">
        <title>Full genome of DAOMC 229536 Phialocephala scopiformis, a fungal endophyte of spruce producing the potent anti-insectan compound rugulosin.</title>
        <authorList>
            <consortium name="DOE Joint Genome Institute"/>
            <person name="Walker A.K."/>
            <person name="Frasz S.L."/>
            <person name="Seifert K.A."/>
            <person name="Miller J.D."/>
            <person name="Mondo S.J."/>
            <person name="Labutti K."/>
            <person name="Lipzen A."/>
            <person name="Dockter R."/>
            <person name="Kennedy M."/>
            <person name="Grigoriev I.V."/>
            <person name="Spatafora J.W."/>
        </authorList>
    </citation>
    <scope>NUCLEOTIDE SEQUENCE [LARGE SCALE GENOMIC DNA]</scope>
    <source>
        <strain evidence="2 3">CBS 120377</strain>
    </source>
</reference>
<sequence>MAISDYHTWIGLELTTTFDASAVRNVVTTLFLILNFLIAFTGERLIMRHGQRKLLNKKTVRVTDLSPFLPVISVLKTSWALKRLPGGLFGLLMIASGLFGLSGRFLVNSFIDGELVALNCTFTEGVVTTERIGSSPGYFTPSAAWAATALVRRAQQAAAENSYTAPNGTCSTGVYSKVHNNVTIFCPTDQDVLGNWNCVAHPPSIVTPLDRTNDSTISNFASSSTFLYSAQQNEAGRQGPDGGYSDLMAWSANDTLTSLSTLSIRISMAAGLDATQSVNTSNYQCELDITNPTWSPSGIDTSWVIKEWADTMLGSLLDMDPYYYSFEMSLVLNAVTMVSGSANSLSWQLSDAIDSGAGSTFGCMDYRTVAHPQVFAIILVLILITVVLGAVNLLEMLWNRKSEFQKVVGSLPISLLEWQLALTKKMVNDDAVQERDLKACVYEFDERERVVKCTRAENVGKKRAKVYEKVEMVNGDKIEEKNGNSCTYVWNAEYKTVECRKRSSDEAVTSYSDLSIPKRNTIVTSTPM</sequence>
<feature type="transmembrane region" description="Helical" evidence="1">
    <location>
        <begin position="87"/>
        <end position="107"/>
    </location>
</feature>
<evidence type="ECO:0000256" key="1">
    <source>
        <dbReference type="SAM" id="Phobius"/>
    </source>
</evidence>
<dbReference type="KEGG" id="psco:LY89DRAFT_781113"/>
<keyword evidence="1" id="KW-0472">Membrane</keyword>
<feature type="transmembrane region" description="Helical" evidence="1">
    <location>
        <begin position="22"/>
        <end position="41"/>
    </location>
</feature>
<dbReference type="AlphaFoldDB" id="A0A194XCV6"/>